<evidence type="ECO:0000259" key="10">
    <source>
        <dbReference type="PROSITE" id="PS50089"/>
    </source>
</evidence>
<dbReference type="SUPFAM" id="SSF57850">
    <property type="entry name" value="RING/U-box"/>
    <property type="match status" value="1"/>
</dbReference>
<dbReference type="GO" id="GO:0005737">
    <property type="term" value="C:cytoplasm"/>
    <property type="evidence" value="ECO:0007669"/>
    <property type="project" value="TreeGrafter"/>
</dbReference>
<proteinExistence type="predicted"/>
<dbReference type="PANTHER" id="PTHR15710:SF34">
    <property type="entry name" value="E3 UBIQUITIN-PROTEIN LIGASE RHC1A-RELATED"/>
    <property type="match status" value="1"/>
</dbReference>
<dbReference type="EMBL" id="JADCNL010000006">
    <property type="protein sequence ID" value="KAG0477320.1"/>
    <property type="molecule type" value="Genomic_DNA"/>
</dbReference>
<dbReference type="InterPro" id="IPR001841">
    <property type="entry name" value="Znf_RING"/>
</dbReference>
<dbReference type="AlphaFoldDB" id="A0A835QPR7"/>
<keyword evidence="6" id="KW-0833">Ubl conjugation pathway</keyword>
<evidence type="ECO:0000256" key="2">
    <source>
        <dbReference type="ARBA" id="ARBA00012483"/>
    </source>
</evidence>
<name>A0A835QPR7_VANPL</name>
<dbReference type="EC" id="2.3.2.27" evidence="2"/>
<evidence type="ECO:0000256" key="8">
    <source>
        <dbReference type="PROSITE-ProRule" id="PRU00175"/>
    </source>
</evidence>
<evidence type="ECO:0000256" key="4">
    <source>
        <dbReference type="ARBA" id="ARBA00022723"/>
    </source>
</evidence>
<reference evidence="11 12" key="1">
    <citation type="journal article" date="2020" name="Nat. Food">
        <title>A phased Vanilla planifolia genome enables genetic improvement of flavour and production.</title>
        <authorList>
            <person name="Hasing T."/>
            <person name="Tang H."/>
            <person name="Brym M."/>
            <person name="Khazi F."/>
            <person name="Huang T."/>
            <person name="Chambers A.H."/>
        </authorList>
    </citation>
    <scope>NUCLEOTIDE SEQUENCE [LARGE SCALE GENOMIC DNA]</scope>
    <source>
        <tissue evidence="11">Leaf</tissue>
    </source>
</reference>
<keyword evidence="3" id="KW-0808">Transferase</keyword>
<dbReference type="FunFam" id="3.30.40.10:FF:000022">
    <property type="entry name" value="E3 ubiquitin-protein ligase RING1-like"/>
    <property type="match status" value="1"/>
</dbReference>
<sequence>MSTVRNTHWCHMCTRVVRPQGRDMLCPYCGGGFVQELDDMGGVMNAFLGMDLEDDHDDQFGLMDVIAAMMRQRMVGAEHGLGTQTRPNLISGGLTRFGHGPWLLFRGRIPEERGFEMLFNGGRGVGIRHASVADYVMVPGLEELLEQLTQNDHRGPPPAARSPIDAMPTIQISQKHLGGESHCPVCKEKFELGSEAREMPCKHLYHSDCITPWLTQHNSCPVCRQELPPHASRINSSGFERQRDGSSSSNSGGGESGGPIQEEEIFSHSYGLFAVQTPMVIADGHIAEGLWLFC</sequence>
<dbReference type="InterPro" id="IPR013083">
    <property type="entry name" value="Znf_RING/FYVE/PHD"/>
</dbReference>
<dbReference type="PROSITE" id="PS50089">
    <property type="entry name" value="ZF_RING_2"/>
    <property type="match status" value="1"/>
</dbReference>
<evidence type="ECO:0000256" key="5">
    <source>
        <dbReference type="ARBA" id="ARBA00022771"/>
    </source>
</evidence>
<dbReference type="Proteomes" id="UP000636800">
    <property type="component" value="Chromosome 6"/>
</dbReference>
<organism evidence="11 12">
    <name type="scientific">Vanilla planifolia</name>
    <name type="common">Vanilla</name>
    <dbReference type="NCBI Taxonomy" id="51239"/>
    <lineage>
        <taxon>Eukaryota</taxon>
        <taxon>Viridiplantae</taxon>
        <taxon>Streptophyta</taxon>
        <taxon>Embryophyta</taxon>
        <taxon>Tracheophyta</taxon>
        <taxon>Spermatophyta</taxon>
        <taxon>Magnoliopsida</taxon>
        <taxon>Liliopsida</taxon>
        <taxon>Asparagales</taxon>
        <taxon>Orchidaceae</taxon>
        <taxon>Vanilloideae</taxon>
        <taxon>Vanilleae</taxon>
        <taxon>Vanilla</taxon>
    </lineage>
</organism>
<keyword evidence="5 8" id="KW-0863">Zinc-finger</keyword>
<evidence type="ECO:0000256" key="6">
    <source>
        <dbReference type="ARBA" id="ARBA00022786"/>
    </source>
</evidence>
<evidence type="ECO:0000313" key="11">
    <source>
        <dbReference type="EMBL" id="KAG0477320.1"/>
    </source>
</evidence>
<evidence type="ECO:0000256" key="7">
    <source>
        <dbReference type="ARBA" id="ARBA00022833"/>
    </source>
</evidence>
<keyword evidence="4" id="KW-0479">Metal-binding</keyword>
<feature type="domain" description="RING-type" evidence="10">
    <location>
        <begin position="183"/>
        <end position="224"/>
    </location>
</feature>
<protein>
    <recommendedName>
        <fullName evidence="2">RING-type E3 ubiquitin transferase</fullName>
        <ecNumber evidence="2">2.3.2.27</ecNumber>
    </recommendedName>
</protein>
<gene>
    <name evidence="11" type="ORF">HPP92_014161</name>
</gene>
<evidence type="ECO:0000256" key="3">
    <source>
        <dbReference type="ARBA" id="ARBA00022679"/>
    </source>
</evidence>
<evidence type="ECO:0000256" key="9">
    <source>
        <dbReference type="SAM" id="MobiDB-lite"/>
    </source>
</evidence>
<dbReference type="Pfam" id="PF14369">
    <property type="entry name" value="Zn_ribbon_19"/>
    <property type="match status" value="1"/>
</dbReference>
<feature type="region of interest" description="Disordered" evidence="9">
    <location>
        <begin position="233"/>
        <end position="261"/>
    </location>
</feature>
<dbReference type="SMART" id="SM00184">
    <property type="entry name" value="RING"/>
    <property type="match status" value="1"/>
</dbReference>
<dbReference type="GO" id="GO:0016567">
    <property type="term" value="P:protein ubiquitination"/>
    <property type="evidence" value="ECO:0007669"/>
    <property type="project" value="TreeGrafter"/>
</dbReference>
<dbReference type="Pfam" id="PF13639">
    <property type="entry name" value="zf-RING_2"/>
    <property type="match status" value="1"/>
</dbReference>
<dbReference type="GO" id="GO:0061630">
    <property type="term" value="F:ubiquitin protein ligase activity"/>
    <property type="evidence" value="ECO:0007669"/>
    <property type="project" value="UniProtKB-EC"/>
</dbReference>
<dbReference type="GO" id="GO:0008270">
    <property type="term" value="F:zinc ion binding"/>
    <property type="evidence" value="ECO:0007669"/>
    <property type="project" value="UniProtKB-KW"/>
</dbReference>
<dbReference type="OrthoDB" id="288590at2759"/>
<keyword evidence="7" id="KW-0862">Zinc</keyword>
<dbReference type="CDD" id="cd16667">
    <property type="entry name" value="RING-H2_RNF126-like"/>
    <property type="match status" value="1"/>
</dbReference>
<accession>A0A835QPR7</accession>
<dbReference type="PANTHER" id="PTHR15710">
    <property type="entry name" value="E3 UBIQUITIN-PROTEIN LIGASE PRAJA"/>
    <property type="match status" value="1"/>
</dbReference>
<keyword evidence="12" id="KW-1185">Reference proteome</keyword>
<dbReference type="InterPro" id="IPR039525">
    <property type="entry name" value="RNF126-like_zinc-ribbon"/>
</dbReference>
<evidence type="ECO:0000313" key="12">
    <source>
        <dbReference type="Proteomes" id="UP000636800"/>
    </source>
</evidence>
<comment type="catalytic activity">
    <reaction evidence="1">
        <text>S-ubiquitinyl-[E2 ubiquitin-conjugating enzyme]-L-cysteine + [acceptor protein]-L-lysine = [E2 ubiquitin-conjugating enzyme]-L-cysteine + N(6)-ubiquitinyl-[acceptor protein]-L-lysine.</text>
        <dbReference type="EC" id="2.3.2.27"/>
    </reaction>
</comment>
<comment type="caution">
    <text evidence="11">The sequence shown here is derived from an EMBL/GenBank/DDBJ whole genome shotgun (WGS) entry which is preliminary data.</text>
</comment>
<dbReference type="Gene3D" id="3.30.40.10">
    <property type="entry name" value="Zinc/RING finger domain, C3HC4 (zinc finger)"/>
    <property type="match status" value="1"/>
</dbReference>
<evidence type="ECO:0000256" key="1">
    <source>
        <dbReference type="ARBA" id="ARBA00000900"/>
    </source>
</evidence>